<dbReference type="GO" id="GO:0006355">
    <property type="term" value="P:regulation of DNA-templated transcription"/>
    <property type="evidence" value="ECO:0007669"/>
    <property type="project" value="InterPro"/>
</dbReference>
<sequence>MKHPSHTSKNGPKPEIAIVEPNILAALGLKSILQELIPIAIIRVFHSFEHFMSDTPDMYAHYFITGQIYLEHNFFFLPRKRRTIVMSPENQMMLISGVKLLNIHQDEKGIIKSIMDLHRNAHEPNHSKNMEAINAHQVHELSPREIDVISLIAVGKTNKEIAKKLSISQTTVITHRKNITDKLGIKSVSGLTIYAVINGYIDTNQI</sequence>
<dbReference type="Proteomes" id="UP000018439">
    <property type="component" value="Chromosome"/>
</dbReference>
<keyword evidence="3" id="KW-0804">Transcription</keyword>
<dbReference type="InterPro" id="IPR000792">
    <property type="entry name" value="Tscrpt_reg_LuxR_C"/>
</dbReference>
<protein>
    <submittedName>
        <fullName evidence="5">Transcriptional regulator, LuxR family</fullName>
    </submittedName>
</protein>
<evidence type="ECO:0000256" key="2">
    <source>
        <dbReference type="ARBA" id="ARBA00023125"/>
    </source>
</evidence>
<dbReference type="InterPro" id="IPR016032">
    <property type="entry name" value="Sig_transdc_resp-reg_C-effctor"/>
</dbReference>
<dbReference type="PANTHER" id="PTHR44688">
    <property type="entry name" value="DNA-BINDING TRANSCRIPTIONAL ACTIVATOR DEVR_DOSR"/>
    <property type="match status" value="1"/>
</dbReference>
<evidence type="ECO:0000259" key="4">
    <source>
        <dbReference type="PROSITE" id="PS50043"/>
    </source>
</evidence>
<dbReference type="GO" id="GO:0003677">
    <property type="term" value="F:DNA binding"/>
    <property type="evidence" value="ECO:0007669"/>
    <property type="project" value="UniProtKB-KW"/>
</dbReference>
<evidence type="ECO:0000313" key="6">
    <source>
        <dbReference type="Proteomes" id="UP000018439"/>
    </source>
</evidence>
<dbReference type="EMBL" id="CM001167">
    <property type="protein sequence ID" value="EGJ70853.1"/>
    <property type="molecule type" value="Genomic_DNA"/>
</dbReference>
<dbReference type="PANTHER" id="PTHR44688:SF16">
    <property type="entry name" value="DNA-BINDING TRANSCRIPTIONAL ACTIVATOR DEVR_DOSR"/>
    <property type="match status" value="1"/>
</dbReference>
<dbReference type="PROSITE" id="PS00622">
    <property type="entry name" value="HTH_LUXR_1"/>
    <property type="match status" value="1"/>
</dbReference>
<evidence type="ECO:0000313" key="5">
    <source>
        <dbReference type="EMBL" id="EGJ70853.1"/>
    </source>
</evidence>
<gene>
    <name evidence="5" type="ORF">Bcop_0635</name>
</gene>
<dbReference type="PRINTS" id="PR00038">
    <property type="entry name" value="HTHLUXR"/>
</dbReference>
<reference evidence="5 6" key="1">
    <citation type="journal article" date="2011" name="Stand. Genomic Sci.">
        <title>Non-contiguous finished genome sequence of Bacteroides coprosuis type strain (PC139).</title>
        <authorList>
            <person name="Land M."/>
            <person name="Held B."/>
            <person name="Gronow S."/>
            <person name="Abt B."/>
            <person name="Lucas S."/>
            <person name="Del Rio T.G."/>
            <person name="Nolan M."/>
            <person name="Tice H."/>
            <person name="Cheng J.F."/>
            <person name="Pitluck S."/>
            <person name="Liolios K."/>
            <person name="Pagani I."/>
            <person name="Ivanova N."/>
            <person name="Mavromatis K."/>
            <person name="Mikhailova N."/>
            <person name="Pati A."/>
            <person name="Tapia R."/>
            <person name="Han C."/>
            <person name="Goodwin L."/>
            <person name="Chen A."/>
            <person name="Palaniappan K."/>
            <person name="Hauser L."/>
            <person name="Brambilla E.M."/>
            <person name="Rohde M."/>
            <person name="Goker M."/>
            <person name="Detter J.C."/>
            <person name="Woyke T."/>
            <person name="Bristow J."/>
            <person name="Eisen J.A."/>
            <person name="Markowitz V."/>
            <person name="Hugenholtz P."/>
            <person name="Kyrpides N.C."/>
            <person name="Klenk H.P."/>
            <person name="Lapidus A."/>
        </authorList>
    </citation>
    <scope>NUCLEOTIDE SEQUENCE [LARGE SCALE GENOMIC DNA]</scope>
    <source>
        <strain evidence="5 6">DSM 18011</strain>
    </source>
</reference>
<proteinExistence type="predicted"/>
<dbReference type="InterPro" id="IPR036388">
    <property type="entry name" value="WH-like_DNA-bd_sf"/>
</dbReference>
<name>F3ZSB6_9BACE</name>
<feature type="domain" description="HTH luxR-type" evidence="4">
    <location>
        <begin position="134"/>
        <end position="199"/>
    </location>
</feature>
<accession>F3ZSB6</accession>
<keyword evidence="1" id="KW-0805">Transcription regulation</keyword>
<dbReference type="STRING" id="679937.Bcop_0635"/>
<dbReference type="CDD" id="cd06170">
    <property type="entry name" value="LuxR_C_like"/>
    <property type="match status" value="1"/>
</dbReference>
<organism evidence="5 6">
    <name type="scientific">Bacteroides coprosuis DSM 18011</name>
    <dbReference type="NCBI Taxonomy" id="679937"/>
    <lineage>
        <taxon>Bacteria</taxon>
        <taxon>Pseudomonadati</taxon>
        <taxon>Bacteroidota</taxon>
        <taxon>Bacteroidia</taxon>
        <taxon>Bacteroidales</taxon>
        <taxon>Bacteroidaceae</taxon>
        <taxon>Bacteroides</taxon>
    </lineage>
</organism>
<dbReference type="SMART" id="SM00421">
    <property type="entry name" value="HTH_LUXR"/>
    <property type="match status" value="1"/>
</dbReference>
<dbReference type="Pfam" id="PF00196">
    <property type="entry name" value="GerE"/>
    <property type="match status" value="1"/>
</dbReference>
<keyword evidence="2" id="KW-0238">DNA-binding</keyword>
<dbReference type="OrthoDB" id="9797341at2"/>
<evidence type="ECO:0000256" key="3">
    <source>
        <dbReference type="ARBA" id="ARBA00023163"/>
    </source>
</evidence>
<evidence type="ECO:0000256" key="1">
    <source>
        <dbReference type="ARBA" id="ARBA00023015"/>
    </source>
</evidence>
<dbReference type="PROSITE" id="PS50043">
    <property type="entry name" value="HTH_LUXR_2"/>
    <property type="match status" value="1"/>
</dbReference>
<dbReference type="AlphaFoldDB" id="F3ZSB6"/>
<dbReference type="SUPFAM" id="SSF46894">
    <property type="entry name" value="C-terminal effector domain of the bipartite response regulators"/>
    <property type="match status" value="1"/>
</dbReference>
<keyword evidence="6" id="KW-1185">Reference proteome</keyword>
<dbReference type="eggNOG" id="COG2197">
    <property type="taxonomic scope" value="Bacteria"/>
</dbReference>
<dbReference type="Gene3D" id="1.10.10.10">
    <property type="entry name" value="Winged helix-like DNA-binding domain superfamily/Winged helix DNA-binding domain"/>
    <property type="match status" value="1"/>
</dbReference>
<dbReference type="HOGENOM" id="CLU_000445_90_1_10"/>